<feature type="transmembrane region" description="Helical" evidence="2">
    <location>
        <begin position="38"/>
        <end position="66"/>
    </location>
</feature>
<dbReference type="Proteomes" id="UP000616839">
    <property type="component" value="Unassembled WGS sequence"/>
</dbReference>
<protein>
    <submittedName>
        <fullName evidence="3">Uncharacterized protein</fullName>
    </submittedName>
</protein>
<comment type="caution">
    <text evidence="3">The sequence shown here is derived from an EMBL/GenBank/DDBJ whole genome shotgun (WGS) entry which is preliminary data.</text>
</comment>
<sequence length="203" mass="20869">MFSRKRTTTTDDTVGTHADPEARAATDREMAKDKYGGVNLGAAFFGWLVAIGMTILLTGIIGALAAAVSSEANVTLSDADLDSGTIGLVAGIVLLVVLALAYYAGGYVAGRMSRFDGARQGVAVWLLGLVITVVAAVLGAVAGDQYNVLDRVDLPNIPLPRQDVTTAGIITGVIVLVVTALAAAAGGKVGRNYHRKVDAAHYG</sequence>
<keyword evidence="2" id="KW-0812">Transmembrane</keyword>
<feature type="transmembrane region" description="Helical" evidence="2">
    <location>
        <begin position="164"/>
        <end position="186"/>
    </location>
</feature>
<dbReference type="RefSeq" id="WP_192139404.1">
    <property type="nucleotide sequence ID" value="NZ_JACYXZ010000001.1"/>
</dbReference>
<keyword evidence="2" id="KW-1133">Transmembrane helix</keyword>
<keyword evidence="4" id="KW-1185">Reference proteome</keyword>
<feature type="transmembrane region" description="Helical" evidence="2">
    <location>
        <begin position="86"/>
        <end position="110"/>
    </location>
</feature>
<evidence type="ECO:0000313" key="4">
    <source>
        <dbReference type="Proteomes" id="UP000616839"/>
    </source>
</evidence>
<keyword evidence="2" id="KW-0472">Membrane</keyword>
<name>A0A927K187_9ACTN</name>
<evidence type="ECO:0000256" key="1">
    <source>
        <dbReference type="SAM" id="MobiDB-lite"/>
    </source>
</evidence>
<evidence type="ECO:0000313" key="3">
    <source>
        <dbReference type="EMBL" id="MBD8868059.1"/>
    </source>
</evidence>
<evidence type="ECO:0000256" key="2">
    <source>
        <dbReference type="SAM" id="Phobius"/>
    </source>
</evidence>
<reference evidence="3" key="1">
    <citation type="submission" date="2020-09" db="EMBL/GenBank/DDBJ databases">
        <title>Nocardioides sp. strain MJB4 16S ribosomal RNA gene Genome sequencing and assembly.</title>
        <authorList>
            <person name="Kim I."/>
        </authorList>
    </citation>
    <scope>NUCLEOTIDE SEQUENCE</scope>
    <source>
        <strain evidence="3">MJB4</strain>
    </source>
</reference>
<accession>A0A927K187</accession>
<dbReference type="AlphaFoldDB" id="A0A927K187"/>
<proteinExistence type="predicted"/>
<feature type="region of interest" description="Disordered" evidence="1">
    <location>
        <begin position="1"/>
        <end position="23"/>
    </location>
</feature>
<feature type="transmembrane region" description="Helical" evidence="2">
    <location>
        <begin position="122"/>
        <end position="144"/>
    </location>
</feature>
<gene>
    <name evidence="3" type="ORF">IE331_00330</name>
</gene>
<dbReference type="EMBL" id="JACYXZ010000001">
    <property type="protein sequence ID" value="MBD8868059.1"/>
    <property type="molecule type" value="Genomic_DNA"/>
</dbReference>
<organism evidence="3 4">
    <name type="scientific">Nocardioides donggukensis</name>
    <dbReference type="NCBI Taxonomy" id="2774019"/>
    <lineage>
        <taxon>Bacteria</taxon>
        <taxon>Bacillati</taxon>
        <taxon>Actinomycetota</taxon>
        <taxon>Actinomycetes</taxon>
        <taxon>Propionibacteriales</taxon>
        <taxon>Nocardioidaceae</taxon>
        <taxon>Nocardioides</taxon>
    </lineage>
</organism>